<reference evidence="2 3" key="1">
    <citation type="journal article" date="2015" name="Genome Biol. Evol.">
        <title>Phylogenomic analyses indicate that early fungi evolved digesting cell walls of algal ancestors of land plants.</title>
        <authorList>
            <person name="Chang Y."/>
            <person name="Wang S."/>
            <person name="Sekimoto S."/>
            <person name="Aerts A.L."/>
            <person name="Choi C."/>
            <person name="Clum A."/>
            <person name="LaButti K.M."/>
            <person name="Lindquist E.A."/>
            <person name="Yee Ngan C."/>
            <person name="Ohm R.A."/>
            <person name="Salamov A.A."/>
            <person name="Grigoriev I.V."/>
            <person name="Spatafora J.W."/>
            <person name="Berbee M.L."/>
        </authorList>
    </citation>
    <scope>NUCLEOTIDE SEQUENCE [LARGE SCALE GENOMIC DNA]</scope>
    <source>
        <strain evidence="2 3">JEL478</strain>
    </source>
</reference>
<accession>A0A139AY57</accession>
<feature type="region of interest" description="Disordered" evidence="1">
    <location>
        <begin position="234"/>
        <end position="255"/>
    </location>
</feature>
<keyword evidence="3" id="KW-1185">Reference proteome</keyword>
<dbReference type="AlphaFoldDB" id="A0A139AY57"/>
<feature type="compositionally biased region" description="Polar residues" evidence="1">
    <location>
        <begin position="239"/>
        <end position="252"/>
    </location>
</feature>
<dbReference type="Proteomes" id="UP000070544">
    <property type="component" value="Unassembled WGS sequence"/>
</dbReference>
<evidence type="ECO:0000313" key="3">
    <source>
        <dbReference type="Proteomes" id="UP000070544"/>
    </source>
</evidence>
<feature type="region of interest" description="Disordered" evidence="1">
    <location>
        <begin position="1"/>
        <end position="37"/>
    </location>
</feature>
<evidence type="ECO:0000256" key="1">
    <source>
        <dbReference type="SAM" id="MobiDB-lite"/>
    </source>
</evidence>
<dbReference type="OrthoDB" id="10591437at2759"/>
<protein>
    <submittedName>
        <fullName evidence="2">Uncharacterized protein</fullName>
    </submittedName>
</protein>
<name>A0A139AY57_GONPJ</name>
<sequence length="335" mass="37102">MNQPDHSAVKVSLDGLWPEADSVESFGTGEDKETEDKLVGWTEPEDFPSSIFQYQNSPPAEDSIRIITTKIGQAKRKKRSPEISTLHRGNVNPIAHKSTSPRPRKTSIRGSSCDSNTCEAISASLDVTSMEESSETTRNVNSCHLSHKSHPSVIAGPVTKSLSLSEPLLSRRPHTETHLKNPRSLTDIRRPINSESLKVDCPTAPREPSRRFLNMGSFIIQRNPAGWSELQFAHAPDKNQGSSETSRASQYSRDQRSKLVMKLDHTGKLRQPRISPVLPVVTGQISKTPLPELDLDQFPTKLAISRAKDILRHASQLTRNVRIVGALPPVAFSEM</sequence>
<proteinExistence type="predicted"/>
<evidence type="ECO:0000313" key="2">
    <source>
        <dbReference type="EMBL" id="KXS21650.1"/>
    </source>
</evidence>
<feature type="region of interest" description="Disordered" evidence="1">
    <location>
        <begin position="91"/>
        <end position="113"/>
    </location>
</feature>
<gene>
    <name evidence="2" type="ORF">M427DRAFT_275743</name>
</gene>
<organism evidence="2 3">
    <name type="scientific">Gonapodya prolifera (strain JEL478)</name>
    <name type="common">Monoblepharis prolifera</name>
    <dbReference type="NCBI Taxonomy" id="1344416"/>
    <lineage>
        <taxon>Eukaryota</taxon>
        <taxon>Fungi</taxon>
        <taxon>Fungi incertae sedis</taxon>
        <taxon>Chytridiomycota</taxon>
        <taxon>Chytridiomycota incertae sedis</taxon>
        <taxon>Monoblepharidomycetes</taxon>
        <taxon>Monoblepharidales</taxon>
        <taxon>Gonapodyaceae</taxon>
        <taxon>Gonapodya</taxon>
    </lineage>
</organism>
<dbReference type="EMBL" id="KQ965732">
    <property type="protein sequence ID" value="KXS21650.1"/>
    <property type="molecule type" value="Genomic_DNA"/>
</dbReference>